<reference evidence="3" key="1">
    <citation type="submission" date="2016-04" db="EMBL/GenBank/DDBJ databases">
        <authorList>
            <person name="Chen L."/>
            <person name="Zhuang W."/>
            <person name="Wang G."/>
        </authorList>
    </citation>
    <scope>NUCLEOTIDE SEQUENCE [LARGE SCALE GENOMIC DNA]</scope>
    <source>
        <strain evidence="3">208</strain>
    </source>
</reference>
<dbReference type="AlphaFoldDB" id="A0A1V9GD37"/>
<accession>A0A1V9GD37</accession>
<evidence type="ECO:0000259" key="1">
    <source>
        <dbReference type="Pfam" id="PF16405"/>
    </source>
</evidence>
<gene>
    <name evidence="2" type="ORF">A4R26_00730</name>
</gene>
<dbReference type="Pfam" id="PF16389">
    <property type="entry name" value="DUF4998"/>
    <property type="match status" value="1"/>
</dbReference>
<dbReference type="Proteomes" id="UP000192276">
    <property type="component" value="Unassembled WGS sequence"/>
</dbReference>
<dbReference type="InterPro" id="IPR032181">
    <property type="entry name" value="DUF5013"/>
</dbReference>
<feature type="domain" description="DUF5013" evidence="1">
    <location>
        <begin position="235"/>
        <end position="370"/>
    </location>
</feature>
<comment type="caution">
    <text evidence="2">The sequence shown here is derived from an EMBL/GenBank/DDBJ whole genome shotgun (WGS) entry which is preliminary data.</text>
</comment>
<evidence type="ECO:0000313" key="2">
    <source>
        <dbReference type="EMBL" id="OQP68368.1"/>
    </source>
</evidence>
<organism evidence="2 3">
    <name type="scientific">Niastella populi</name>
    <dbReference type="NCBI Taxonomy" id="550983"/>
    <lineage>
        <taxon>Bacteria</taxon>
        <taxon>Pseudomonadati</taxon>
        <taxon>Bacteroidota</taxon>
        <taxon>Chitinophagia</taxon>
        <taxon>Chitinophagales</taxon>
        <taxon>Chitinophagaceae</taxon>
        <taxon>Niastella</taxon>
    </lineage>
</organism>
<protein>
    <recommendedName>
        <fullName evidence="1">DUF5013 domain-containing protein</fullName>
    </recommendedName>
</protein>
<evidence type="ECO:0000313" key="3">
    <source>
        <dbReference type="Proteomes" id="UP000192276"/>
    </source>
</evidence>
<dbReference type="Pfam" id="PF16405">
    <property type="entry name" value="DUF5013"/>
    <property type="match status" value="1"/>
</dbReference>
<proteinExistence type="predicted"/>
<sequence>MGLWALLLAGVAASCKKMDDYKKFADGGEITYPATFDSLKVIPGNGRVMITGLLRGDPNVTKYRVYWNSGSDSLENNFVRKDGTDTLKQIIDHLPEGPMTFTLRTYDSRGNRSIPMVVTGNVYGANYQASVTERGNRAILGTSFLADGAAQITWADVDAYVGVLGMRIRYYDAYDQLRDTIIVSDLKNQVSTVPGVSILKPIAYNTLYLPEPAGIDTFTVAANTLSLFTEVKLLNSIKPVANSSNDGSRWATLRDWISNDAVKNHNGYGGTDISGDAKIYFEAGWGAPGISNGKVYQVVNLPPGKYNFEGSIDWYHESSKNDVYLMAAPGTNGLPDVSNPGAAFAYKKVDNGSNVKMEFTVTQPTTFSLGLLLDMSNSGEAMRFNSLRLYIVP</sequence>
<name>A0A1V9GD37_9BACT</name>
<dbReference type="EMBL" id="LWBP01000001">
    <property type="protein sequence ID" value="OQP68368.1"/>
    <property type="molecule type" value="Genomic_DNA"/>
</dbReference>
<dbReference type="STRING" id="550983.A4R26_00730"/>
<keyword evidence="3" id="KW-1185">Reference proteome</keyword>